<evidence type="ECO:0000313" key="10">
    <source>
        <dbReference type="WBParaSite" id="maker-uti_cns_0006819-snap-gene-0.8-mRNA-1"/>
    </source>
</evidence>
<feature type="region of interest" description="Disordered" evidence="6">
    <location>
        <begin position="1138"/>
        <end position="1196"/>
    </location>
</feature>
<dbReference type="SUPFAM" id="SSF48726">
    <property type="entry name" value="Immunoglobulin"/>
    <property type="match status" value="4"/>
</dbReference>
<proteinExistence type="predicted"/>
<dbReference type="WBParaSite" id="maker-uti_cns_0006819-snap-gene-0.8-mRNA-1">
    <property type="protein sequence ID" value="maker-uti_cns_0006819-snap-gene-0.8-mRNA-1"/>
    <property type="gene ID" value="maker-uti_cns_0006819-snap-gene-0.8"/>
</dbReference>
<feature type="domain" description="Ig-like" evidence="8">
    <location>
        <begin position="104"/>
        <end position="216"/>
    </location>
</feature>
<evidence type="ECO:0000256" key="2">
    <source>
        <dbReference type="ARBA" id="ARBA00023136"/>
    </source>
</evidence>
<dbReference type="PANTHER" id="PTHR11640">
    <property type="entry name" value="NEPHRIN"/>
    <property type="match status" value="1"/>
</dbReference>
<feature type="domain" description="Ig-like" evidence="8">
    <location>
        <begin position="243"/>
        <end position="359"/>
    </location>
</feature>
<feature type="compositionally biased region" description="Polar residues" evidence="6">
    <location>
        <begin position="833"/>
        <end position="844"/>
    </location>
</feature>
<dbReference type="PROSITE" id="PS50835">
    <property type="entry name" value="IG_LIKE"/>
    <property type="match status" value="5"/>
</dbReference>
<dbReference type="Gene3D" id="2.60.40.10">
    <property type="entry name" value="Immunoglobulins"/>
    <property type="match status" value="4"/>
</dbReference>
<dbReference type="InterPro" id="IPR007110">
    <property type="entry name" value="Ig-like_dom"/>
</dbReference>
<feature type="domain" description="Ig-like" evidence="8">
    <location>
        <begin position="459"/>
        <end position="536"/>
    </location>
</feature>
<dbReference type="InterPro" id="IPR003599">
    <property type="entry name" value="Ig_sub"/>
</dbReference>
<dbReference type="InterPro" id="IPR036179">
    <property type="entry name" value="Ig-like_dom_sf"/>
</dbReference>
<evidence type="ECO:0000313" key="9">
    <source>
        <dbReference type="Proteomes" id="UP000095280"/>
    </source>
</evidence>
<keyword evidence="4" id="KW-0325">Glycoprotein</keyword>
<dbReference type="SMART" id="SM00409">
    <property type="entry name" value="IG"/>
    <property type="match status" value="5"/>
</dbReference>
<organism evidence="9 10">
    <name type="scientific">Macrostomum lignano</name>
    <dbReference type="NCBI Taxonomy" id="282301"/>
    <lineage>
        <taxon>Eukaryota</taxon>
        <taxon>Metazoa</taxon>
        <taxon>Spiralia</taxon>
        <taxon>Lophotrochozoa</taxon>
        <taxon>Platyhelminthes</taxon>
        <taxon>Rhabditophora</taxon>
        <taxon>Macrostomorpha</taxon>
        <taxon>Macrostomida</taxon>
        <taxon>Macrostomidae</taxon>
        <taxon>Macrostomum</taxon>
    </lineage>
</organism>
<protein>
    <submittedName>
        <fullName evidence="10">Ig-like domain-containing protein</fullName>
    </submittedName>
</protein>
<feature type="region of interest" description="Disordered" evidence="6">
    <location>
        <begin position="829"/>
        <end position="864"/>
    </location>
</feature>
<dbReference type="PANTHER" id="PTHR11640:SF31">
    <property type="entry name" value="IRREGULAR CHIASM C-ROUGHEST PROTEIN-RELATED"/>
    <property type="match status" value="1"/>
</dbReference>
<feature type="domain" description="Ig-like" evidence="8">
    <location>
        <begin position="547"/>
        <end position="655"/>
    </location>
</feature>
<dbReference type="InterPro" id="IPR051275">
    <property type="entry name" value="Cell_adhesion_signaling"/>
</dbReference>
<evidence type="ECO:0000256" key="7">
    <source>
        <dbReference type="SAM" id="Phobius"/>
    </source>
</evidence>
<feature type="transmembrane region" description="Helical" evidence="7">
    <location>
        <begin position="674"/>
        <end position="696"/>
    </location>
</feature>
<evidence type="ECO:0000256" key="3">
    <source>
        <dbReference type="ARBA" id="ARBA00023157"/>
    </source>
</evidence>
<sequence length="1196" mass="127776">SRTAVAISRVLGSPYSSALQLEPGQVAFHLQSPSAVSQPTARRSEIQSGLCLPPIISGRPKTPLHYSATGRATCHSVRQSSKSSKSMTTRQRQLLAGRVLRRQPLMLLLLLAGSDASLRVTDGPANLSVRIGGNASLTCRSNAGQQDGGGGPTGRVKVFWQRGGLIVAATSMPNTDGRYSIASGEPGVHDLRIAGVRLQDQGEYACQLALQSRAQSWPLISEPGYLRVLHNSAWLRLYRVTGPNSTDKPANSTVRVLAGQPLRLACVAGPASPAPAMSWTLRDETRIPVPLFQRPQLPASFQTPLNGFAVMTGLAEEGQLLSARSELSISSQSVTDAHHNMPIECSAHVPGFESEPALTAGTRLYVSVPPRVRVVLEPLRPGNQYREHDNVIAVCQAFGRPDNFTYSWTIDSLEPIIQQFGPRLPMLLTRRHDGRTVRCSATSFARGEAEVRLRVHYGPKFALNLPRLYAASPGGIASLDCRVESSPTASVEWRRVDRGDGDVLGRSTTLRLDPVGEADFGEYTCSASATGFPTVTRRVILARAAPPRVVSAGVPTAVAASATSSDGSGVNVDRRRYVVVAGQRSVRLECRVNSVPLPIEPDGVRWSRGDGTAVEPGLRRRLYREDFVGGTSAFLHFDEVQPSDSGEYNCTADNGLGTHSGVILLHVEENIPTAFIAGASIALLMVLIFVLVLVCVCRRSRWESANDSTKARKRNGCVVAGAQPGGPAVESPSKRLLQPGEDAADDVEASQTCTAGQPLLVDSYPFANETSSFIPASTCAVHGSLLRRHQQQQRNAPISSSMTTSWGPSGLELTDLSPGHRGVAVARFLTRQGPGSPSCQQTVAATGDEAPEEAGQEDSVRSCDSGYGGPVASCTGSSRCPTASGKASQLGYQQHHQTLAGAASSGGTAASDSGASSPGGHQTVLSLATCPVHSGSVTQAVGYAGACSTLLPLPQLRTAGVVKSVNFSPPLPPPPQQQNTFATLLANRRFRQQPAIAEDPGAVVAITEDADGTERISSHSSKRLNRSGLASKYEPNRRNRFACLKPNSRLASRRRNRSSGVPNRRLYLSGVPNRRLYLSGVPNRRLYLSGVPNRRLYLSGVPNRRLYLSGVPNRRLYLSGVPNRRLYLSGLPNRDRLTDQSLTAPLSVSAKPSSPRRGCPSESEAKTVIAKSSATRRRPAWPSETTLLRIGKTGED</sequence>
<dbReference type="SMART" id="SM00408">
    <property type="entry name" value="IGc2"/>
    <property type="match status" value="3"/>
</dbReference>
<dbReference type="AlphaFoldDB" id="A0A1I8HML3"/>
<feature type="region of interest" description="Disordered" evidence="6">
    <location>
        <begin position="1012"/>
        <end position="1031"/>
    </location>
</feature>
<dbReference type="InterPro" id="IPR013098">
    <property type="entry name" value="Ig_I-set"/>
</dbReference>
<reference evidence="10" key="1">
    <citation type="submission" date="2016-11" db="UniProtKB">
        <authorList>
            <consortium name="WormBaseParasite"/>
        </authorList>
    </citation>
    <scope>IDENTIFICATION</scope>
</reference>
<dbReference type="InterPro" id="IPR003598">
    <property type="entry name" value="Ig_sub2"/>
</dbReference>
<evidence type="ECO:0000259" key="8">
    <source>
        <dbReference type="PROSITE" id="PS50835"/>
    </source>
</evidence>
<evidence type="ECO:0000256" key="1">
    <source>
        <dbReference type="ARBA" id="ARBA00004479"/>
    </source>
</evidence>
<dbReference type="GO" id="GO:0098609">
    <property type="term" value="P:cell-cell adhesion"/>
    <property type="evidence" value="ECO:0007669"/>
    <property type="project" value="TreeGrafter"/>
</dbReference>
<name>A0A1I8HML3_9PLAT</name>
<accession>A0A1I8HML3</accession>
<evidence type="ECO:0000256" key="4">
    <source>
        <dbReference type="ARBA" id="ARBA00023180"/>
    </source>
</evidence>
<feature type="domain" description="Ig-like" evidence="8">
    <location>
        <begin position="370"/>
        <end position="456"/>
    </location>
</feature>
<evidence type="ECO:0000256" key="5">
    <source>
        <dbReference type="ARBA" id="ARBA00023319"/>
    </source>
</evidence>
<comment type="subcellular location">
    <subcellularLocation>
        <location evidence="1">Membrane</location>
        <topology evidence="1">Single-pass type I membrane protein</topology>
    </subcellularLocation>
</comment>
<dbReference type="InterPro" id="IPR013783">
    <property type="entry name" value="Ig-like_fold"/>
</dbReference>
<feature type="compositionally biased region" description="Polar residues" evidence="6">
    <location>
        <begin position="1139"/>
        <end position="1152"/>
    </location>
</feature>
<dbReference type="GO" id="GO:0005886">
    <property type="term" value="C:plasma membrane"/>
    <property type="evidence" value="ECO:0007669"/>
    <property type="project" value="TreeGrafter"/>
</dbReference>
<keyword evidence="7" id="KW-0812">Transmembrane</keyword>
<dbReference type="GO" id="GO:0005911">
    <property type="term" value="C:cell-cell junction"/>
    <property type="evidence" value="ECO:0007669"/>
    <property type="project" value="TreeGrafter"/>
</dbReference>
<dbReference type="Pfam" id="PF13927">
    <property type="entry name" value="Ig_3"/>
    <property type="match status" value="1"/>
</dbReference>
<feature type="compositionally biased region" description="Low complexity" evidence="6">
    <location>
        <begin position="900"/>
        <end position="920"/>
    </location>
</feature>
<evidence type="ECO:0000256" key="6">
    <source>
        <dbReference type="SAM" id="MobiDB-lite"/>
    </source>
</evidence>
<dbReference type="Pfam" id="PF07679">
    <property type="entry name" value="I-set"/>
    <property type="match status" value="1"/>
</dbReference>
<dbReference type="GO" id="GO:0050839">
    <property type="term" value="F:cell adhesion molecule binding"/>
    <property type="evidence" value="ECO:0007669"/>
    <property type="project" value="TreeGrafter"/>
</dbReference>
<keyword evidence="9" id="KW-1185">Reference proteome</keyword>
<keyword evidence="2 7" id="KW-0472">Membrane</keyword>
<feature type="region of interest" description="Disordered" evidence="6">
    <location>
        <begin position="716"/>
        <end position="749"/>
    </location>
</feature>
<dbReference type="Proteomes" id="UP000095280">
    <property type="component" value="Unplaced"/>
</dbReference>
<keyword evidence="7" id="KW-1133">Transmembrane helix</keyword>
<keyword evidence="5" id="KW-0393">Immunoglobulin domain</keyword>
<keyword evidence="3" id="KW-1015">Disulfide bond</keyword>
<feature type="region of interest" description="Disordered" evidence="6">
    <location>
        <begin position="898"/>
        <end position="921"/>
    </location>
</feature>